<evidence type="ECO:0000313" key="7">
    <source>
        <dbReference type="EMBL" id="MDO1446747.1"/>
    </source>
</evidence>
<dbReference type="Proteomes" id="UP001168528">
    <property type="component" value="Unassembled WGS sequence"/>
</dbReference>
<dbReference type="PROSITE" id="PS50903">
    <property type="entry name" value="RUBREDOXIN_LIKE"/>
    <property type="match status" value="1"/>
</dbReference>
<dbReference type="InterPro" id="IPR024935">
    <property type="entry name" value="Rubredoxin_dom"/>
</dbReference>
<dbReference type="RefSeq" id="WP_302037552.1">
    <property type="nucleotide sequence ID" value="NZ_JAUKPO010000005.1"/>
</dbReference>
<dbReference type="PANTHER" id="PTHR47627">
    <property type="entry name" value="RUBREDOXIN"/>
    <property type="match status" value="1"/>
</dbReference>
<dbReference type="Pfam" id="PF00301">
    <property type="entry name" value="Rubredoxin"/>
    <property type="match status" value="1"/>
</dbReference>
<dbReference type="InterPro" id="IPR050526">
    <property type="entry name" value="Rubredoxin_ET"/>
</dbReference>
<evidence type="ECO:0000256" key="3">
    <source>
        <dbReference type="ARBA" id="ARBA00022723"/>
    </source>
</evidence>
<gene>
    <name evidence="7" type="ORF">Q0590_10820</name>
</gene>
<comment type="caution">
    <text evidence="7">The sequence shown here is derived from an EMBL/GenBank/DDBJ whole genome shotgun (WGS) entry which is preliminary data.</text>
</comment>
<proteinExistence type="predicted"/>
<keyword evidence="8" id="KW-1185">Reference proteome</keyword>
<evidence type="ECO:0000256" key="1">
    <source>
        <dbReference type="ARBA" id="ARBA00001965"/>
    </source>
</evidence>
<dbReference type="PANTHER" id="PTHR47627:SF1">
    <property type="entry name" value="RUBREDOXIN-1-RELATED"/>
    <property type="match status" value="1"/>
</dbReference>
<keyword evidence="3" id="KW-0479">Metal-binding</keyword>
<feature type="domain" description="Rubredoxin-like" evidence="6">
    <location>
        <begin position="417"/>
        <end position="468"/>
    </location>
</feature>
<sequence length="476" mass="54708">MASNITLRLFTNGGIITPEEVRKVIEIARMCGCDSIIPGSRQEVYLQLEKVYLPIAEKELSKNALKYTLVEDSKQNIVTSFAALQILPTTAWLLGDTYLDILDSFVYQPRLKINIVDPLQNLVPLFTGELNFIASSYPRYWHLYVNFSFFGKRQIWPVLIDGEDIVTVSKLIEEVYFQQQLDTIQDLYLAVSHTFTGRTRQWEEELQLTAHSFPVIEGMYSYGNSYWLGIYRRNQSFPLSFLEALYNQCIESKIGKICLTPHQTLLITDIKAEHKAKWEKLLGLHQIHNHHSALEVNWQIPDLEVEAQRLKNTWVRELEEKEVYTTGLSFAIQTKPMDVTTSVLIRQTSEAGQTRYDILHTHDFSTHSLQWQVFATNLSEQVVASVLINLCQLYYTQVDQHFPSIFSEEKPVFIATHDVYQCSDCLTVYDPEFGDEAAAIPASTAFEELPDSYVCSLCEASKQRFVALKKEEAVTR</sequence>
<name>A0ABT8R3R8_9BACT</name>
<dbReference type="CDD" id="cd00730">
    <property type="entry name" value="rubredoxin"/>
    <property type="match status" value="1"/>
</dbReference>
<comment type="cofactor">
    <cofactor evidence="1">
        <name>Fe(3+)</name>
        <dbReference type="ChEBI" id="CHEBI:29034"/>
    </cofactor>
</comment>
<reference evidence="7" key="1">
    <citation type="submission" date="2023-07" db="EMBL/GenBank/DDBJ databases">
        <title>The genome sequence of Rhodocytophaga aerolata KACC 12507.</title>
        <authorList>
            <person name="Zhang X."/>
        </authorList>
    </citation>
    <scope>NUCLEOTIDE SEQUENCE</scope>
    <source>
        <strain evidence="7">KACC 12507</strain>
    </source>
</reference>
<evidence type="ECO:0000313" key="8">
    <source>
        <dbReference type="Proteomes" id="UP001168528"/>
    </source>
</evidence>
<keyword evidence="2" id="KW-0813">Transport</keyword>
<dbReference type="InterPro" id="IPR024934">
    <property type="entry name" value="Rubredoxin-like_dom"/>
</dbReference>
<evidence type="ECO:0000256" key="5">
    <source>
        <dbReference type="ARBA" id="ARBA00023004"/>
    </source>
</evidence>
<evidence type="ECO:0000256" key="2">
    <source>
        <dbReference type="ARBA" id="ARBA00022448"/>
    </source>
</evidence>
<dbReference type="SUPFAM" id="SSF57802">
    <property type="entry name" value="Rubredoxin-like"/>
    <property type="match status" value="1"/>
</dbReference>
<dbReference type="Gene3D" id="2.20.28.10">
    <property type="match status" value="1"/>
</dbReference>
<evidence type="ECO:0000259" key="6">
    <source>
        <dbReference type="PROSITE" id="PS50903"/>
    </source>
</evidence>
<keyword evidence="4" id="KW-0249">Electron transport</keyword>
<keyword evidence="5" id="KW-0408">Iron</keyword>
<dbReference type="EMBL" id="JAUKPO010000005">
    <property type="protein sequence ID" value="MDO1446747.1"/>
    <property type="molecule type" value="Genomic_DNA"/>
</dbReference>
<evidence type="ECO:0000256" key="4">
    <source>
        <dbReference type="ARBA" id="ARBA00022982"/>
    </source>
</evidence>
<accession>A0ABT8R3R8</accession>
<protein>
    <submittedName>
        <fullName evidence="7">Rubredoxin</fullName>
    </submittedName>
</protein>
<organism evidence="7 8">
    <name type="scientific">Rhodocytophaga aerolata</name>
    <dbReference type="NCBI Taxonomy" id="455078"/>
    <lineage>
        <taxon>Bacteria</taxon>
        <taxon>Pseudomonadati</taxon>
        <taxon>Bacteroidota</taxon>
        <taxon>Cytophagia</taxon>
        <taxon>Cytophagales</taxon>
        <taxon>Rhodocytophagaceae</taxon>
        <taxon>Rhodocytophaga</taxon>
    </lineage>
</organism>